<keyword evidence="2" id="KW-1185">Reference proteome</keyword>
<evidence type="ECO:0000313" key="1">
    <source>
        <dbReference type="EMBL" id="ALF55301.1"/>
    </source>
</evidence>
<sequence length="101" mass="11694">MVCKRLIPQFKISKLDIAILSSTFRELIISYLDYANGELSVKDLIFHLSKLFNILQKERLYSSKEKMVAKSNCPIFDDWGDYSEQAVSTQNQARTTLLSHF</sequence>
<dbReference type="PATRIC" id="fig|224013.5.peg.5934"/>
<proteinExistence type="predicted"/>
<name>A0A0M4TZJ1_9NOSO</name>
<dbReference type="Proteomes" id="UP000062645">
    <property type="component" value="Chromosome"/>
</dbReference>
<organism evidence="1 2">
    <name type="scientific">Nostoc piscinale CENA21</name>
    <dbReference type="NCBI Taxonomy" id="224013"/>
    <lineage>
        <taxon>Bacteria</taxon>
        <taxon>Bacillati</taxon>
        <taxon>Cyanobacteriota</taxon>
        <taxon>Cyanophyceae</taxon>
        <taxon>Nostocales</taxon>
        <taxon>Nostocaceae</taxon>
        <taxon>Nostoc</taxon>
    </lineage>
</organism>
<reference evidence="2" key="1">
    <citation type="submission" date="2015-07" db="EMBL/GenBank/DDBJ databases">
        <title>Genome Of Nitrogen-Fixing Cyanobacterium Nostoc piscinale CENA21 From Solimoes/Amazon River Floodplain Sediments And Comparative Genomics To Uncover Biosynthetic Natural Products Potential.</title>
        <authorList>
            <person name="Leao T.F."/>
            <person name="Leao P.N."/>
            <person name="Guimaraes P.I."/>
            <person name="de Melo A.G.C."/>
            <person name="Ramos R.T.J."/>
            <person name="Silva A."/>
            <person name="Fiore M.F."/>
            <person name="Schneider M.P.C."/>
        </authorList>
    </citation>
    <scope>NUCLEOTIDE SEQUENCE [LARGE SCALE GENOMIC DNA]</scope>
    <source>
        <strain evidence="2">CENA21</strain>
    </source>
</reference>
<gene>
    <name evidence="1" type="ORF">ACX27_24725</name>
</gene>
<evidence type="ECO:0000313" key="2">
    <source>
        <dbReference type="Proteomes" id="UP000062645"/>
    </source>
</evidence>
<accession>A0A0M4TZJ1</accession>
<protein>
    <submittedName>
        <fullName evidence="1">Uncharacterized protein</fullName>
    </submittedName>
</protein>
<dbReference type="EMBL" id="CP012036">
    <property type="protein sequence ID" value="ALF55301.1"/>
    <property type="molecule type" value="Genomic_DNA"/>
</dbReference>
<dbReference type="AlphaFoldDB" id="A0A0M4TZJ1"/>
<reference evidence="1 2" key="2">
    <citation type="journal article" date="2016" name="Genome Announc.">
        <title>Draft Genome Sequence of the N2-Fixing Cyanobacterium Nostoc piscinale CENA21, Isolated from the Brazilian Amazon Floodplain.</title>
        <authorList>
            <person name="Leao T."/>
            <person name="Guimaraes P.I."/>
            <person name="de Melo A.G."/>
            <person name="Ramos R.T."/>
            <person name="Leao P.N."/>
            <person name="Silva A."/>
            <person name="Fiore M.F."/>
            <person name="Schneider M.P."/>
        </authorList>
    </citation>
    <scope>NUCLEOTIDE SEQUENCE [LARGE SCALE GENOMIC DNA]</scope>
    <source>
        <strain evidence="1 2">CENA21</strain>
    </source>
</reference>
<dbReference type="KEGG" id="npz:ACX27_24725"/>